<gene>
    <name evidence="1" type="ORF">GCM10023322_65100</name>
</gene>
<protein>
    <recommendedName>
        <fullName evidence="3">Siderophore-interacting protein</fullName>
    </recommendedName>
</protein>
<dbReference type="InterPro" id="IPR052704">
    <property type="entry name" value="ECF_Sigma-70_Domain"/>
</dbReference>
<evidence type="ECO:0000313" key="2">
    <source>
        <dbReference type="Proteomes" id="UP001501570"/>
    </source>
</evidence>
<dbReference type="Proteomes" id="UP001501570">
    <property type="component" value="Unassembled WGS sequence"/>
</dbReference>
<proteinExistence type="predicted"/>
<dbReference type="SUPFAM" id="SSF54427">
    <property type="entry name" value="NTF2-like"/>
    <property type="match status" value="1"/>
</dbReference>
<organism evidence="1 2">
    <name type="scientific">Rugosimonospora acidiphila</name>
    <dbReference type="NCBI Taxonomy" id="556531"/>
    <lineage>
        <taxon>Bacteria</taxon>
        <taxon>Bacillati</taxon>
        <taxon>Actinomycetota</taxon>
        <taxon>Actinomycetes</taxon>
        <taxon>Micromonosporales</taxon>
        <taxon>Micromonosporaceae</taxon>
        <taxon>Rugosimonospora</taxon>
    </lineage>
</organism>
<evidence type="ECO:0008006" key="3">
    <source>
        <dbReference type="Google" id="ProtNLM"/>
    </source>
</evidence>
<evidence type="ECO:0000313" key="1">
    <source>
        <dbReference type="EMBL" id="GAA5196366.1"/>
    </source>
</evidence>
<keyword evidence="2" id="KW-1185">Reference proteome</keyword>
<dbReference type="EMBL" id="BAABJQ010000026">
    <property type="protein sequence ID" value="GAA5196366.1"/>
    <property type="molecule type" value="Genomic_DNA"/>
</dbReference>
<reference evidence="2" key="1">
    <citation type="journal article" date="2019" name="Int. J. Syst. Evol. Microbiol.">
        <title>The Global Catalogue of Microorganisms (GCM) 10K type strain sequencing project: providing services to taxonomists for standard genome sequencing and annotation.</title>
        <authorList>
            <consortium name="The Broad Institute Genomics Platform"/>
            <consortium name="The Broad Institute Genome Sequencing Center for Infectious Disease"/>
            <person name="Wu L."/>
            <person name="Ma J."/>
        </authorList>
    </citation>
    <scope>NUCLEOTIDE SEQUENCE [LARGE SCALE GENOMIC DNA]</scope>
    <source>
        <strain evidence="2">JCM 18304</strain>
    </source>
</reference>
<comment type="caution">
    <text evidence="1">The sequence shown here is derived from an EMBL/GenBank/DDBJ whole genome shotgun (WGS) entry which is preliminary data.</text>
</comment>
<dbReference type="Gene3D" id="3.10.450.50">
    <property type="match status" value="1"/>
</dbReference>
<name>A0ABP9SJZ5_9ACTN</name>
<dbReference type="PANTHER" id="PTHR30173">
    <property type="entry name" value="SIGMA 19 FACTOR"/>
    <property type="match status" value="1"/>
</dbReference>
<sequence>MAAMPARVDDVVRRFAEACRRADTAALRAVLDGDAIAVCDGGGVVPAAVRPVRGADDVARLVADLLGGRPGTELAIESVNGGAGLALRDAGRAVAVVAVQVAGTRVAVLWITLNPAKLRRWHRR</sequence>
<accession>A0ABP9SJZ5</accession>
<dbReference type="PANTHER" id="PTHR30173:SF43">
    <property type="entry name" value="ECF RNA POLYMERASE SIGMA FACTOR SIGI-RELATED"/>
    <property type="match status" value="1"/>
</dbReference>
<dbReference type="InterPro" id="IPR032710">
    <property type="entry name" value="NTF2-like_dom_sf"/>
</dbReference>